<dbReference type="InterPro" id="IPR043502">
    <property type="entry name" value="DNA/RNA_pol_sf"/>
</dbReference>
<reference evidence="3" key="2">
    <citation type="submission" date="2025-08" db="UniProtKB">
        <authorList>
            <consortium name="Ensembl"/>
        </authorList>
    </citation>
    <scope>IDENTIFICATION</scope>
</reference>
<evidence type="ECO:0000259" key="2">
    <source>
        <dbReference type="Pfam" id="PF17919"/>
    </source>
</evidence>
<feature type="region of interest" description="Disordered" evidence="1">
    <location>
        <begin position="168"/>
        <end position="197"/>
    </location>
</feature>
<dbReference type="Gene3D" id="3.10.20.370">
    <property type="match status" value="1"/>
</dbReference>
<dbReference type="Proteomes" id="UP000472272">
    <property type="component" value="Chromosome 15"/>
</dbReference>
<dbReference type="AlphaFoldDB" id="A0A670KEY5"/>
<organism evidence="3 4">
    <name type="scientific">Podarcis muralis</name>
    <name type="common">Wall lizard</name>
    <name type="synonym">Lacerta muralis</name>
    <dbReference type="NCBI Taxonomy" id="64176"/>
    <lineage>
        <taxon>Eukaryota</taxon>
        <taxon>Metazoa</taxon>
        <taxon>Chordata</taxon>
        <taxon>Craniata</taxon>
        <taxon>Vertebrata</taxon>
        <taxon>Euteleostomi</taxon>
        <taxon>Lepidosauria</taxon>
        <taxon>Squamata</taxon>
        <taxon>Bifurcata</taxon>
        <taxon>Unidentata</taxon>
        <taxon>Episquamata</taxon>
        <taxon>Laterata</taxon>
        <taxon>Lacertibaenia</taxon>
        <taxon>Lacertidae</taxon>
        <taxon>Podarcis</taxon>
    </lineage>
</organism>
<keyword evidence="4" id="KW-1185">Reference proteome</keyword>
<evidence type="ECO:0000313" key="3">
    <source>
        <dbReference type="Ensembl" id="ENSPMRP00000035451.1"/>
    </source>
</evidence>
<dbReference type="SUPFAM" id="SSF56672">
    <property type="entry name" value="DNA/RNA polymerases"/>
    <property type="match status" value="1"/>
</dbReference>
<proteinExistence type="predicted"/>
<dbReference type="Pfam" id="PF17919">
    <property type="entry name" value="RT_RNaseH_2"/>
    <property type="match status" value="1"/>
</dbReference>
<reference evidence="3 4" key="1">
    <citation type="journal article" date="2019" name="Proc. Natl. Acad. Sci. U.S.A.">
        <title>Regulatory changes in pterin and carotenoid genes underlie balanced color polymorphisms in the wall lizard.</title>
        <authorList>
            <person name="Andrade P."/>
            <person name="Pinho C."/>
            <person name="Perez I de Lanuza G."/>
            <person name="Afonso S."/>
            <person name="Brejcha J."/>
            <person name="Rubin C.J."/>
            <person name="Wallerman O."/>
            <person name="Pereira P."/>
            <person name="Sabatino S.J."/>
            <person name="Bellati A."/>
            <person name="Pellitteri-Rosa D."/>
            <person name="Bosakova Z."/>
            <person name="Bunikis I."/>
            <person name="Carretero M.A."/>
            <person name="Feiner N."/>
            <person name="Marsik P."/>
            <person name="Pauperio F."/>
            <person name="Salvi D."/>
            <person name="Soler L."/>
            <person name="While G.M."/>
            <person name="Uller T."/>
            <person name="Font E."/>
            <person name="Andersson L."/>
            <person name="Carneiro M."/>
        </authorList>
    </citation>
    <scope>NUCLEOTIDE SEQUENCE</scope>
</reference>
<dbReference type="InterPro" id="IPR051320">
    <property type="entry name" value="Viral_Replic_Matur_Polypro"/>
</dbReference>
<protein>
    <recommendedName>
        <fullName evidence="2">Reverse transcriptase/retrotransposon-derived protein RNase H-like domain-containing protein</fullName>
    </recommendedName>
</protein>
<dbReference type="GeneTree" id="ENSGT01120000272223"/>
<reference evidence="3" key="3">
    <citation type="submission" date="2025-09" db="UniProtKB">
        <authorList>
            <consortium name="Ensembl"/>
        </authorList>
    </citation>
    <scope>IDENTIFICATION</scope>
</reference>
<dbReference type="Ensembl" id="ENSPMRT00000037583.1">
    <property type="protein sequence ID" value="ENSPMRP00000035451.1"/>
    <property type="gene ID" value="ENSPMRG00000022934.1"/>
</dbReference>
<feature type="domain" description="Reverse transcriptase/retrotransposon-derived protein RNase H-like" evidence="2">
    <location>
        <begin position="30"/>
        <end position="121"/>
    </location>
</feature>
<dbReference type="InterPro" id="IPR041577">
    <property type="entry name" value="RT_RNaseH_2"/>
</dbReference>
<dbReference type="PANTHER" id="PTHR33064:SF29">
    <property type="entry name" value="PEPTIDASE A2 DOMAIN-CONTAINING PROTEIN-RELATED"/>
    <property type="match status" value="1"/>
</dbReference>
<name>A0A670KEY5_PODMU</name>
<dbReference type="PANTHER" id="PTHR33064">
    <property type="entry name" value="POL PROTEIN"/>
    <property type="match status" value="1"/>
</dbReference>
<evidence type="ECO:0000256" key="1">
    <source>
        <dbReference type="SAM" id="MobiDB-lite"/>
    </source>
</evidence>
<feature type="compositionally biased region" description="Polar residues" evidence="1">
    <location>
        <begin position="171"/>
        <end position="184"/>
    </location>
</feature>
<sequence length="197" mass="21923">MDPASQFLFAFTWGPGQLTWTRLPQDTLVWEEEAYSSFERLKRELRSAPALGLPDYRIPFNLFIHEQMGVASGVLTQPFRDQERPVAYYSLQLDNTAKGAVSCLRAIAAAAVLLEKAQETVLVERLLTAIHLPAAIAVVHCKAHTKGRDSVSKETDVPTKAAQMAALRIPNNESEFQSPPTTSRPRSHRNLQICPRG</sequence>
<accession>A0A670KEY5</accession>
<evidence type="ECO:0000313" key="4">
    <source>
        <dbReference type="Proteomes" id="UP000472272"/>
    </source>
</evidence>